<evidence type="ECO:0000313" key="3">
    <source>
        <dbReference type="Proteomes" id="UP000235371"/>
    </source>
</evidence>
<feature type="transmembrane region" description="Helical" evidence="1">
    <location>
        <begin position="15"/>
        <end position="36"/>
    </location>
</feature>
<keyword evidence="3" id="KW-1185">Reference proteome</keyword>
<name>A0A2J6TV15_9HELO</name>
<dbReference type="AlphaFoldDB" id="A0A2J6TV15"/>
<feature type="transmembrane region" description="Helical" evidence="1">
    <location>
        <begin position="48"/>
        <end position="74"/>
    </location>
</feature>
<evidence type="ECO:0000313" key="2">
    <source>
        <dbReference type="EMBL" id="PMD66856.1"/>
    </source>
</evidence>
<proteinExistence type="predicted"/>
<dbReference type="EMBL" id="KZ613740">
    <property type="protein sequence ID" value="PMD66856.1"/>
    <property type="molecule type" value="Genomic_DNA"/>
</dbReference>
<keyword evidence="1" id="KW-0472">Membrane</keyword>
<evidence type="ECO:0000256" key="1">
    <source>
        <dbReference type="SAM" id="Phobius"/>
    </source>
</evidence>
<reference evidence="2 3" key="1">
    <citation type="submission" date="2016-04" db="EMBL/GenBank/DDBJ databases">
        <title>A degradative enzymes factory behind the ericoid mycorrhizal symbiosis.</title>
        <authorList>
            <consortium name="DOE Joint Genome Institute"/>
            <person name="Martino E."/>
            <person name="Morin E."/>
            <person name="Grelet G."/>
            <person name="Kuo A."/>
            <person name="Kohler A."/>
            <person name="Daghino S."/>
            <person name="Barry K."/>
            <person name="Choi C."/>
            <person name="Cichocki N."/>
            <person name="Clum A."/>
            <person name="Copeland A."/>
            <person name="Hainaut M."/>
            <person name="Haridas S."/>
            <person name="Labutti K."/>
            <person name="Lindquist E."/>
            <person name="Lipzen A."/>
            <person name="Khouja H.-R."/>
            <person name="Murat C."/>
            <person name="Ohm R."/>
            <person name="Olson A."/>
            <person name="Spatafora J."/>
            <person name="Veneault-Fourrey C."/>
            <person name="Henrissat B."/>
            <person name="Grigoriev I."/>
            <person name="Martin F."/>
            <person name="Perotto S."/>
        </authorList>
    </citation>
    <scope>NUCLEOTIDE SEQUENCE [LARGE SCALE GENOMIC DNA]</scope>
    <source>
        <strain evidence="2 3">E</strain>
    </source>
</reference>
<protein>
    <submittedName>
        <fullName evidence="2">Uncharacterized protein</fullName>
    </submittedName>
</protein>
<dbReference type="Proteomes" id="UP000235371">
    <property type="component" value="Unassembled WGS sequence"/>
</dbReference>
<dbReference type="STRING" id="1095630.A0A2J6TV15"/>
<dbReference type="InParanoid" id="A0A2J6TV15"/>
<dbReference type="RefSeq" id="XP_024743760.1">
    <property type="nucleotide sequence ID" value="XM_024878882.1"/>
</dbReference>
<organism evidence="2 3">
    <name type="scientific">Hyaloscypha bicolor E</name>
    <dbReference type="NCBI Taxonomy" id="1095630"/>
    <lineage>
        <taxon>Eukaryota</taxon>
        <taxon>Fungi</taxon>
        <taxon>Dikarya</taxon>
        <taxon>Ascomycota</taxon>
        <taxon>Pezizomycotina</taxon>
        <taxon>Leotiomycetes</taxon>
        <taxon>Helotiales</taxon>
        <taxon>Hyaloscyphaceae</taxon>
        <taxon>Hyaloscypha</taxon>
        <taxon>Hyaloscypha bicolor</taxon>
    </lineage>
</organism>
<dbReference type="GeneID" id="36586959"/>
<dbReference type="OrthoDB" id="3535030at2759"/>
<sequence length="221" mass="24556">MASSEAFKKTSKLRIFLFILASITFLSVMVLMIFLATDVLTIPYLTPVAHFLAIILSPFVPLLAPLMLGAFLKVCQHPTFPRKKTWVLITACWCFNQVQRVCKDVKGLWSWTGEEGALELCGLNECKGSWVEVGLLVLVVLGQWRGWRWDMGLVDNWVEGIVAQNIKAEEAKRQKAMGADIERGLVDGDVKEVMAEEEAVGGDMEKTALLVDVEVNGVEKA</sequence>
<accession>A0A2J6TV15</accession>
<keyword evidence="1" id="KW-1133">Transmembrane helix</keyword>
<keyword evidence="1" id="KW-0812">Transmembrane</keyword>
<gene>
    <name evidence="2" type="ORF">K444DRAFT_605853</name>
</gene>